<dbReference type="Pfam" id="PF07273">
    <property type="entry name" value="DUF1439"/>
    <property type="match status" value="1"/>
</dbReference>
<protein>
    <recommendedName>
        <fullName evidence="4">DUF1439 domain-containing protein</fullName>
    </recommendedName>
</protein>
<reference evidence="2" key="1">
    <citation type="journal article" date="2014" name="Int. J. Syst. Evol. Microbiol.">
        <title>Complete genome sequence of Corynebacterium casei LMG S-19264T (=DSM 44701T), isolated from a smear-ripened cheese.</title>
        <authorList>
            <consortium name="US DOE Joint Genome Institute (JGI-PGF)"/>
            <person name="Walter F."/>
            <person name="Albersmeier A."/>
            <person name="Kalinowski J."/>
            <person name="Ruckert C."/>
        </authorList>
    </citation>
    <scope>NUCLEOTIDE SEQUENCE</scope>
    <source>
        <strain evidence="2">KCTC 32501</strain>
    </source>
</reference>
<name>A0A8J3CGR6_9BURK</name>
<dbReference type="EMBL" id="BMZG01000004">
    <property type="protein sequence ID" value="GHA69944.1"/>
    <property type="molecule type" value="Genomic_DNA"/>
</dbReference>
<organism evidence="2 3">
    <name type="scientific">Formosimonas limnophila</name>
    <dbReference type="NCBI Taxonomy" id="1384487"/>
    <lineage>
        <taxon>Bacteria</taxon>
        <taxon>Pseudomonadati</taxon>
        <taxon>Pseudomonadota</taxon>
        <taxon>Betaproteobacteria</taxon>
        <taxon>Burkholderiales</taxon>
        <taxon>Burkholderiaceae</taxon>
        <taxon>Formosimonas</taxon>
    </lineage>
</organism>
<dbReference type="RefSeq" id="WP_189492042.1">
    <property type="nucleotide sequence ID" value="NZ_BMZG01000004.1"/>
</dbReference>
<evidence type="ECO:0000313" key="2">
    <source>
        <dbReference type="EMBL" id="GHA69944.1"/>
    </source>
</evidence>
<keyword evidence="3" id="KW-1185">Reference proteome</keyword>
<evidence type="ECO:0000313" key="3">
    <source>
        <dbReference type="Proteomes" id="UP000614287"/>
    </source>
</evidence>
<dbReference type="AlphaFoldDB" id="A0A8J3CGR6"/>
<reference evidence="2" key="2">
    <citation type="submission" date="2020-09" db="EMBL/GenBank/DDBJ databases">
        <authorList>
            <person name="Sun Q."/>
            <person name="Kim S."/>
        </authorList>
    </citation>
    <scope>NUCLEOTIDE SEQUENCE</scope>
    <source>
        <strain evidence="2">KCTC 32501</strain>
    </source>
</reference>
<feature type="chain" id="PRO_5035175513" description="DUF1439 domain-containing protein" evidence="1">
    <location>
        <begin position="20"/>
        <end position="179"/>
    </location>
</feature>
<dbReference type="Gene3D" id="3.15.10.40">
    <property type="entry name" value="Uncharacterised protein PF07273, DUF1439"/>
    <property type="match status" value="1"/>
</dbReference>
<dbReference type="InterPro" id="IPR010835">
    <property type="entry name" value="DUF1439"/>
</dbReference>
<proteinExistence type="predicted"/>
<accession>A0A8J3CGR6</accession>
<feature type="signal peptide" evidence="1">
    <location>
        <begin position="1"/>
        <end position="19"/>
    </location>
</feature>
<gene>
    <name evidence="2" type="ORF">GCM10009007_08200</name>
</gene>
<evidence type="ECO:0008006" key="4">
    <source>
        <dbReference type="Google" id="ProtNLM"/>
    </source>
</evidence>
<dbReference type="Proteomes" id="UP000614287">
    <property type="component" value="Unassembled WGS sequence"/>
</dbReference>
<comment type="caution">
    <text evidence="2">The sequence shown here is derived from an EMBL/GenBank/DDBJ whole genome shotgun (WGS) entry which is preliminary data.</text>
</comment>
<dbReference type="PROSITE" id="PS51257">
    <property type="entry name" value="PROKAR_LIPOPROTEIN"/>
    <property type="match status" value="1"/>
</dbReference>
<keyword evidence="1" id="KW-0732">Signal</keyword>
<sequence length="179" mass="19710">MKLIKWLVALAALAGLTLAGCEALNTDKTFRVNQAQLQKLVNRNWTTIAEKLAQYNVTIAAPTINLQPNEQRIGADFDAYIDLGLIKVEGVMSVSGIPAYSESKGAVMLNNLRVDNFDAKNLPDALVKSQAQKMIGKKFGVDIPLYEISPEKLSFAGKKWIPQTINVERDGLEIILQPK</sequence>
<evidence type="ECO:0000256" key="1">
    <source>
        <dbReference type="SAM" id="SignalP"/>
    </source>
</evidence>